<organism evidence="1">
    <name type="scientific">Siphoviridae sp. ctAvK3</name>
    <dbReference type="NCBI Taxonomy" id="2826184"/>
    <lineage>
        <taxon>Viruses</taxon>
        <taxon>Duplodnaviria</taxon>
        <taxon>Heunggongvirae</taxon>
        <taxon>Uroviricota</taxon>
        <taxon>Caudoviricetes</taxon>
    </lineage>
</organism>
<accession>A0A8S5MIC2</accession>
<sequence>MVFSICKEVLPYYANLPAIPDSSEVMTKEELACWFYLFAQSNQLGQGTVTLKNIAEAFGYSSTSANTPKIITPIRDALIGMVQKAKGETSAEFEMDVDEVTVAKPTHKIKYVVKNYQELRQKPFIRVCPQDLEGLLQVCRDSKIKLPDLLNVYTAILGNLITLKNGVGCWLWSAYIMSICGVCEATFLKYRKALVAQELIYVKCQQEHPTYYAKTDTPELWREIKTLEIKKRRKGVAAAK</sequence>
<reference evidence="1" key="1">
    <citation type="journal article" date="2021" name="Proc. Natl. Acad. Sci. U.S.A.">
        <title>A Catalog of Tens of Thousands of Viruses from Human Metagenomes Reveals Hidden Associations with Chronic Diseases.</title>
        <authorList>
            <person name="Tisza M.J."/>
            <person name="Buck C.B."/>
        </authorList>
    </citation>
    <scope>NUCLEOTIDE SEQUENCE</scope>
    <source>
        <strain evidence="1">CtAvK3</strain>
    </source>
</reference>
<dbReference type="EMBL" id="BK014910">
    <property type="protein sequence ID" value="DAD81972.1"/>
    <property type="molecule type" value="Genomic_DNA"/>
</dbReference>
<evidence type="ECO:0000313" key="1">
    <source>
        <dbReference type="EMBL" id="DAD81972.1"/>
    </source>
</evidence>
<proteinExistence type="predicted"/>
<name>A0A8S5MIC2_9CAUD</name>
<protein>
    <submittedName>
        <fullName evidence="1">Uncharacterized protein</fullName>
    </submittedName>
</protein>